<dbReference type="RefSeq" id="WP_045362608.1">
    <property type="nucleotide sequence ID" value="NZ_BBPA01000075.1"/>
</dbReference>
<evidence type="ECO:0000313" key="1">
    <source>
        <dbReference type="EMBL" id="GAL95727.1"/>
    </source>
</evidence>
<dbReference type="Gene3D" id="2.30.260.10">
    <property type="entry name" value="putative xylanase like domain"/>
    <property type="match status" value="1"/>
</dbReference>
<keyword evidence="1" id="KW-0449">Lipoprotein</keyword>
<gene>
    <name evidence="1" type="ORF">N44_04583</name>
</gene>
<dbReference type="Proteomes" id="UP000030321">
    <property type="component" value="Unassembled WGS sequence"/>
</dbReference>
<name>A0A0A1W0X0_MICAE</name>
<dbReference type="Pfam" id="PF07313">
    <property type="entry name" value="AmiA-like"/>
    <property type="match status" value="1"/>
</dbReference>
<evidence type="ECO:0000313" key="2">
    <source>
        <dbReference type="Proteomes" id="UP000030321"/>
    </source>
</evidence>
<comment type="caution">
    <text evidence="1">The sequence shown here is derived from an EMBL/GenBank/DDBJ whole genome shotgun (WGS) entry which is preliminary data.</text>
</comment>
<sequence length="291" mass="33102">MFFNWITLPYLLINPVLIPLSIARSETILAQEVSDPNYQKLVQYAQNTQLDRLPMADIIQNIATQFLGAKYQAGLLERSATEKLFISLKEFDCVLFVETVLALSHNFALKNYQYSAFSQQVLNQRYRHGILDGYCSRLHYFSDWINDNQKRGNLENITQKLGGITLNKKLNFISKNRPLYPQLKTQSNYDCIQQVERQLESLSLTYIPTAKIKDIYPQLQAGDIIGVVTNIPGLDTTHTGLVYRFSDGKIGLIHASPAGQVTIAKDLEKYITKVDKAIGIFVVRPLDPRNN</sequence>
<dbReference type="InterPro" id="IPR010846">
    <property type="entry name" value="AmiA-like"/>
</dbReference>
<dbReference type="AlphaFoldDB" id="A0A0A1W0X0"/>
<accession>A0A0A1W0X0</accession>
<dbReference type="Gene3D" id="1.10.3670.10">
    <property type="entry name" value="Putative xylanase like domain"/>
    <property type="match status" value="1"/>
</dbReference>
<organism evidence="1 2">
    <name type="scientific">Microcystis aeruginosa NIES-44</name>
    <dbReference type="NCBI Taxonomy" id="449439"/>
    <lineage>
        <taxon>Bacteria</taxon>
        <taxon>Bacillati</taxon>
        <taxon>Cyanobacteriota</taxon>
        <taxon>Cyanophyceae</taxon>
        <taxon>Oscillatoriophycideae</taxon>
        <taxon>Chroococcales</taxon>
        <taxon>Microcystaceae</taxon>
        <taxon>Microcystis</taxon>
    </lineage>
</organism>
<dbReference type="InterPro" id="IPR038765">
    <property type="entry name" value="Papain-like_cys_pep_sf"/>
</dbReference>
<protein>
    <submittedName>
        <fullName evidence="1">Probable lipoprotein YPO2292</fullName>
    </submittedName>
</protein>
<dbReference type="SUPFAM" id="SSF54001">
    <property type="entry name" value="Cysteine proteinases"/>
    <property type="match status" value="1"/>
</dbReference>
<reference evidence="2" key="1">
    <citation type="journal article" date="2015" name="Genome">
        <title>Whole Genome Sequence of the Non-Microcystin-Producing Microcystis aeruginosa Strain NIES-44.</title>
        <authorList>
            <person name="Okano K."/>
            <person name="Miyata N."/>
            <person name="Ozaki Y."/>
        </authorList>
    </citation>
    <scope>NUCLEOTIDE SEQUENCE [LARGE SCALE GENOMIC DNA]</scope>
    <source>
        <strain evidence="2">NIES-44</strain>
    </source>
</reference>
<dbReference type="EMBL" id="BBPA01000075">
    <property type="protein sequence ID" value="GAL95727.1"/>
    <property type="molecule type" value="Genomic_DNA"/>
</dbReference>
<proteinExistence type="predicted"/>